<dbReference type="InterPro" id="IPR013538">
    <property type="entry name" value="ASHA1/2-like_C"/>
</dbReference>
<feature type="domain" description="Activator of Hsp90 ATPase homologue 1/2-like C-terminal" evidence="2">
    <location>
        <begin position="22"/>
        <end position="144"/>
    </location>
</feature>
<evidence type="ECO:0000313" key="3">
    <source>
        <dbReference type="EMBL" id="MBB5140370.1"/>
    </source>
</evidence>
<organism evidence="3 4">
    <name type="scientific">Thermocatellispora tengchongensis</name>
    <dbReference type="NCBI Taxonomy" id="1073253"/>
    <lineage>
        <taxon>Bacteria</taxon>
        <taxon>Bacillati</taxon>
        <taxon>Actinomycetota</taxon>
        <taxon>Actinomycetes</taxon>
        <taxon>Streptosporangiales</taxon>
        <taxon>Streptosporangiaceae</taxon>
        <taxon>Thermocatellispora</taxon>
    </lineage>
</organism>
<gene>
    <name evidence="3" type="ORF">HNP84_010137</name>
</gene>
<protein>
    <submittedName>
        <fullName evidence="3">Uncharacterized protein YndB with AHSA1/START domain</fullName>
    </submittedName>
</protein>
<comment type="similarity">
    <text evidence="1">Belongs to the AHA1 family.</text>
</comment>
<comment type="caution">
    <text evidence="3">The sequence shown here is derived from an EMBL/GenBank/DDBJ whole genome shotgun (WGS) entry which is preliminary data.</text>
</comment>
<reference evidence="3 4" key="1">
    <citation type="submission" date="2020-08" db="EMBL/GenBank/DDBJ databases">
        <title>Genomic Encyclopedia of Type Strains, Phase IV (KMG-IV): sequencing the most valuable type-strain genomes for metagenomic binning, comparative biology and taxonomic classification.</title>
        <authorList>
            <person name="Goeker M."/>
        </authorList>
    </citation>
    <scope>NUCLEOTIDE SEQUENCE [LARGE SCALE GENOMIC DNA]</scope>
    <source>
        <strain evidence="3 4">DSM 45615</strain>
    </source>
</reference>
<keyword evidence="4" id="KW-1185">Reference proteome</keyword>
<dbReference type="AlphaFoldDB" id="A0A840PRF1"/>
<evidence type="ECO:0000259" key="2">
    <source>
        <dbReference type="Pfam" id="PF08327"/>
    </source>
</evidence>
<dbReference type="InterPro" id="IPR023393">
    <property type="entry name" value="START-like_dom_sf"/>
</dbReference>
<dbReference type="Pfam" id="PF08327">
    <property type="entry name" value="AHSA1"/>
    <property type="match status" value="1"/>
</dbReference>
<dbReference type="CDD" id="cd08899">
    <property type="entry name" value="SRPBCC_CalC_Aha1-like_6"/>
    <property type="match status" value="1"/>
</dbReference>
<evidence type="ECO:0000313" key="4">
    <source>
        <dbReference type="Proteomes" id="UP000578449"/>
    </source>
</evidence>
<proteinExistence type="inferred from homology"/>
<dbReference type="Proteomes" id="UP000578449">
    <property type="component" value="Unassembled WGS sequence"/>
</dbReference>
<dbReference type="RefSeq" id="WP_185057154.1">
    <property type="nucleotide sequence ID" value="NZ_BAABIX010000057.1"/>
</dbReference>
<dbReference type="Gene3D" id="3.30.530.20">
    <property type="match status" value="1"/>
</dbReference>
<evidence type="ECO:0000256" key="1">
    <source>
        <dbReference type="ARBA" id="ARBA00006817"/>
    </source>
</evidence>
<accession>A0A840PRF1</accession>
<dbReference type="SUPFAM" id="SSF55961">
    <property type="entry name" value="Bet v1-like"/>
    <property type="match status" value="1"/>
</dbReference>
<name>A0A840PRF1_9ACTN</name>
<dbReference type="EMBL" id="JACHGN010000041">
    <property type="protein sequence ID" value="MBB5140370.1"/>
    <property type="molecule type" value="Genomic_DNA"/>
</dbReference>
<sequence>MLGDLVATDDGRFAVRFERVLDHPPQKVWRALTEPGHLAAWFPVLVEFHAVAGAALRFELKPEAKRRFDIAEDEDTASYGEVIAADPPRLLEYTWGNEILRWELQPHGDTACRLVFTNVFDERDTGAPAAAGWHVALDLLTAALDGREVPWSPWDRADELTAQYAATPYR</sequence>